<dbReference type="AlphaFoldDB" id="X0WRV0"/>
<comment type="caution">
    <text evidence="1">The sequence shown here is derived from an EMBL/GenBank/DDBJ whole genome shotgun (WGS) entry which is preliminary data.</text>
</comment>
<feature type="non-terminal residue" evidence="1">
    <location>
        <position position="254"/>
    </location>
</feature>
<proteinExistence type="predicted"/>
<dbReference type="Gene3D" id="3.30.565.10">
    <property type="entry name" value="Histidine kinase-like ATPase, C-terminal domain"/>
    <property type="match status" value="1"/>
</dbReference>
<gene>
    <name evidence="1" type="ORF">S01H1_61350</name>
</gene>
<feature type="non-terminal residue" evidence="1">
    <location>
        <position position="1"/>
    </location>
</feature>
<dbReference type="EMBL" id="BARS01040222">
    <property type="protein sequence ID" value="GAG33395.1"/>
    <property type="molecule type" value="Genomic_DNA"/>
</dbReference>
<accession>X0WRV0</accession>
<evidence type="ECO:0000313" key="1">
    <source>
        <dbReference type="EMBL" id="GAG33395.1"/>
    </source>
</evidence>
<dbReference type="InterPro" id="IPR036890">
    <property type="entry name" value="HATPase_C_sf"/>
</dbReference>
<reference evidence="1" key="1">
    <citation type="journal article" date="2014" name="Front. Microbiol.">
        <title>High frequency of phylogenetically diverse reductive dehalogenase-homologous genes in deep subseafloor sedimentary metagenomes.</title>
        <authorList>
            <person name="Kawai M."/>
            <person name="Futagami T."/>
            <person name="Toyoda A."/>
            <person name="Takaki Y."/>
            <person name="Nishi S."/>
            <person name="Hori S."/>
            <person name="Arai W."/>
            <person name="Tsubouchi T."/>
            <person name="Morono Y."/>
            <person name="Uchiyama I."/>
            <person name="Ito T."/>
            <person name="Fujiyama A."/>
            <person name="Inagaki F."/>
            <person name="Takami H."/>
        </authorList>
    </citation>
    <scope>NUCLEOTIDE SEQUENCE</scope>
    <source>
        <strain evidence="1">Expedition CK06-06</strain>
    </source>
</reference>
<dbReference type="SUPFAM" id="SSF55874">
    <property type="entry name" value="ATPase domain of HSP90 chaperone/DNA topoisomerase II/histidine kinase"/>
    <property type="match status" value="1"/>
</dbReference>
<name>X0WRV0_9ZZZZ</name>
<organism evidence="1">
    <name type="scientific">marine sediment metagenome</name>
    <dbReference type="NCBI Taxonomy" id="412755"/>
    <lineage>
        <taxon>unclassified sequences</taxon>
        <taxon>metagenomes</taxon>
        <taxon>ecological metagenomes</taxon>
    </lineage>
</organism>
<protein>
    <submittedName>
        <fullName evidence="1">Uncharacterized protein</fullName>
    </submittedName>
</protein>
<sequence length="254" mass="28192">NRTRTELRKAEVDFAPVSEFGIGFLSCFLLGDRVEVETAMRDPQRKQDTLRRKLIIDGPTRLIRLEEQENAGPTRFKGTRITIYVSRGAGKNKLTPPTWHQVHQYLVGVCQDLPYDLELQHVTADGESRDTLEPLPLSVPLPPHLEKAAIRIPVDDEESGLKGEIALVSTMARSEAERTLFQERGLLSGPPAAVSTEKSDALLRGGFRIGDVPALPYDAAARLGLVWESRADKRYLMPSLSRDAIADSPRVADD</sequence>